<dbReference type="OrthoDB" id="115213at2"/>
<dbReference type="InterPro" id="IPR014922">
    <property type="entry name" value="YdhG-like"/>
</dbReference>
<dbReference type="PATRIC" id="fig|903983.4.peg.1959"/>
<dbReference type="Pfam" id="PF08818">
    <property type="entry name" value="DUF1801"/>
    <property type="match status" value="1"/>
</dbReference>
<keyword evidence="3" id="KW-1185">Reference proteome</keyword>
<reference evidence="3" key="1">
    <citation type="submission" date="2016-09" db="EMBL/GenBank/DDBJ databases">
        <authorList>
            <person name="Gulvik C.A."/>
        </authorList>
    </citation>
    <scope>NUCLEOTIDE SEQUENCE [LARGE SCALE GENOMIC DNA]</scope>
    <source>
        <strain evidence="3">LMG 26306</strain>
    </source>
</reference>
<dbReference type="STRING" id="903983.BCR23_01670"/>
<dbReference type="SUPFAM" id="SSF159888">
    <property type="entry name" value="YdhG-like"/>
    <property type="match status" value="1"/>
</dbReference>
<comment type="caution">
    <text evidence="2">The sequence shown here is derived from an EMBL/GenBank/DDBJ whole genome shotgun (WGS) entry which is preliminary data.</text>
</comment>
<sequence length="113" mass="12984">MTIIEEYILNAPEDRQEQLQKLYLTIKQLVPQASEKMSYGMPTFYLNGNLVHFANQKNHIGFYPSPSAIEAFKTELTGYKTSKGAIQFPTDDTLPIDLIEKIVLFRLKENTNK</sequence>
<protein>
    <recommendedName>
        <fullName evidence="1">YdhG-like domain-containing protein</fullName>
    </recommendedName>
</protein>
<name>A0A1E5H3F6_9ENTE</name>
<proteinExistence type="predicted"/>
<dbReference type="RefSeq" id="WP_069633762.1">
    <property type="nucleotide sequence ID" value="NZ_JXKZ01000003.1"/>
</dbReference>
<evidence type="ECO:0000313" key="2">
    <source>
        <dbReference type="EMBL" id="OEG19422.1"/>
    </source>
</evidence>
<organism evidence="2 3">
    <name type="scientific">Enterococcus quebecensis</name>
    <dbReference type="NCBI Taxonomy" id="903983"/>
    <lineage>
        <taxon>Bacteria</taxon>
        <taxon>Bacillati</taxon>
        <taxon>Bacillota</taxon>
        <taxon>Bacilli</taxon>
        <taxon>Lactobacillales</taxon>
        <taxon>Enterococcaceae</taxon>
        <taxon>Enterococcus</taxon>
    </lineage>
</organism>
<dbReference type="Proteomes" id="UP000094764">
    <property type="component" value="Unassembled WGS sequence"/>
</dbReference>
<dbReference type="AlphaFoldDB" id="A0A1E5H3F6"/>
<feature type="domain" description="YdhG-like" evidence="1">
    <location>
        <begin position="15"/>
        <end position="105"/>
    </location>
</feature>
<gene>
    <name evidence="2" type="ORF">BCR23_01670</name>
</gene>
<evidence type="ECO:0000313" key="3">
    <source>
        <dbReference type="Proteomes" id="UP000094764"/>
    </source>
</evidence>
<dbReference type="EMBL" id="MIKB01000001">
    <property type="protein sequence ID" value="OEG19422.1"/>
    <property type="molecule type" value="Genomic_DNA"/>
</dbReference>
<accession>A0A1E5H3F6</accession>
<dbReference type="Gene3D" id="3.90.1150.200">
    <property type="match status" value="1"/>
</dbReference>
<evidence type="ECO:0000259" key="1">
    <source>
        <dbReference type="Pfam" id="PF08818"/>
    </source>
</evidence>